<gene>
    <name evidence="3" type="ORF">AB1Y20_009176</name>
</gene>
<feature type="region of interest" description="Disordered" evidence="1">
    <location>
        <begin position="678"/>
        <end position="697"/>
    </location>
</feature>
<reference evidence="3 4" key="1">
    <citation type="journal article" date="2024" name="Science">
        <title>Giant polyketide synthase enzymes in the biosynthesis of giant marine polyether toxins.</title>
        <authorList>
            <person name="Fallon T.R."/>
            <person name="Shende V.V."/>
            <person name="Wierzbicki I.H."/>
            <person name="Pendleton A.L."/>
            <person name="Watervoot N.F."/>
            <person name="Auber R.P."/>
            <person name="Gonzalez D.J."/>
            <person name="Wisecaver J.H."/>
            <person name="Moore B.S."/>
        </authorList>
    </citation>
    <scope>NUCLEOTIDE SEQUENCE [LARGE SCALE GENOMIC DNA]</scope>
    <source>
        <strain evidence="3 4">12B1</strain>
    </source>
</reference>
<sequence length="1241" mass="136594">MVFAAILARAWLKVLRRYLKGQEEEELRSRMHQASPILTPFPPPSPATPPLSRQGKLHLEDVEFRWQAFEHMSFAGASGFRLKHGRLGRLTMTLNRNQVFGETPFYVSVRGVRLVFEPQADHEVTAEWVQQHAAQWRRLLRQPLRAQKLFGSTGLVQYTGENTRSRIFMRLLQNTQLLLTDIQVSFDFPPTDSPTKGRPATPGFRFSLHVGSVAVTGGAATASREASDESDATGKKGDSVSLSKKVQASRVRCVWTQLPPAEGEEQAVLEPIGVEVGLALQLNHARRQIALRLHAFARGAVHLRLTHTLCRDAIAALDQVELYHRHVRYRLAVPSRRPSRGAGGSVGAWWRFALRSIRRDLEMPGGALVRCDPARRWKWSFEQEMYIWLLMQAAFSTALDPSSPHHVYAQPPVKMPSARAARMERWLSLLHRRLPLDAIKALHQLARKQLFASEPIAGSRQFSSDRSEGEGQRFAARRASLALPPRPADRVSVVRPAEEELGENERTADLLQKDGRSLHRFLLPMASLKQLSLQTDFTLSLHRVSIALGDSDPMFSFAAFPREERAETPSSAGSLRSNHRGVWFPSTLPRASNEWAALLVSESEGDPLLQRKESVAKEISVAETAWNARLSKYLPEAGPSTAHAAAHPPPLRMPEFLPSGRSLRKKIEPSISALLRLTPSAEAHSTKSSLDEPPRPRGELELRLHEICLSTSHLIDGEANLSVQLARLELIDHAVGAAILHSSPGRSFSISHQESAHRWAISASTAPLSLNLPHPEDLLDRLHRQLGVLPLTSDHAVTRGRHELRRAPRLPWDLVMLPCSITIALGGLEASVGHAPDDLHVRMLPSHLRVEQEDDGVVLLTDTVLLRCSNLRDVAARWAQLHPLVHYLLDVLRRPRAPPALPRDPYAQQSRAGLATWVRSTSVASVADGGGGAAASDDQRGEEQAEAAEALRRLLGRGEDEIEVEQATEMLMLYAQSAVHRQVIVSELHRAIGDAARLTLSAAAFRGLQDVLGTIMLCAMEDEDMSKLSSLVRFSQVLHEQSQRRSIDETCESAPAPADSSERRAEPRAGVQRGGSSGAAVAREVVAEAAEGTAGAGGAPATETMDDGLTDERPGDDGEAALLMGVLFKRGRINTSWRRRTAVLCRNGQLRYFKASRLRGVVDVGAAVIINDPVELKGSRPYSFSVRAADRIFYAAAENAAAQMTWIEALRSCSAASPGFKAEPAARQHQDDSDGSDDAIP</sequence>
<evidence type="ECO:0000313" key="4">
    <source>
        <dbReference type="Proteomes" id="UP001515480"/>
    </source>
</evidence>
<accession>A0AB34JZY2</accession>
<feature type="region of interest" description="Disordered" evidence="1">
    <location>
        <begin position="221"/>
        <end position="241"/>
    </location>
</feature>
<dbReference type="SMART" id="SM00233">
    <property type="entry name" value="PH"/>
    <property type="match status" value="1"/>
</dbReference>
<name>A0AB34JZY2_PRYPA</name>
<evidence type="ECO:0000313" key="3">
    <source>
        <dbReference type="EMBL" id="KAL1527793.1"/>
    </source>
</evidence>
<dbReference type="InterPro" id="IPR011993">
    <property type="entry name" value="PH-like_dom_sf"/>
</dbReference>
<dbReference type="EMBL" id="JBGBPQ010000002">
    <property type="protein sequence ID" value="KAL1527793.1"/>
    <property type="molecule type" value="Genomic_DNA"/>
</dbReference>
<feature type="domain" description="PH" evidence="2">
    <location>
        <begin position="1120"/>
        <end position="1215"/>
    </location>
</feature>
<evidence type="ECO:0000256" key="1">
    <source>
        <dbReference type="SAM" id="MobiDB-lite"/>
    </source>
</evidence>
<protein>
    <recommendedName>
        <fullName evidence="2">PH domain-containing protein</fullName>
    </recommendedName>
</protein>
<dbReference type="PROSITE" id="PS50003">
    <property type="entry name" value="PH_DOMAIN"/>
    <property type="match status" value="1"/>
</dbReference>
<dbReference type="Gene3D" id="2.30.29.30">
    <property type="entry name" value="Pleckstrin-homology domain (PH domain)/Phosphotyrosine-binding domain (PTB)"/>
    <property type="match status" value="1"/>
</dbReference>
<dbReference type="Pfam" id="PF00169">
    <property type="entry name" value="PH"/>
    <property type="match status" value="1"/>
</dbReference>
<evidence type="ECO:0000259" key="2">
    <source>
        <dbReference type="PROSITE" id="PS50003"/>
    </source>
</evidence>
<dbReference type="Proteomes" id="UP001515480">
    <property type="component" value="Unassembled WGS sequence"/>
</dbReference>
<dbReference type="AlphaFoldDB" id="A0AB34JZY2"/>
<keyword evidence="4" id="KW-1185">Reference proteome</keyword>
<organism evidence="3 4">
    <name type="scientific">Prymnesium parvum</name>
    <name type="common">Toxic golden alga</name>
    <dbReference type="NCBI Taxonomy" id="97485"/>
    <lineage>
        <taxon>Eukaryota</taxon>
        <taxon>Haptista</taxon>
        <taxon>Haptophyta</taxon>
        <taxon>Prymnesiophyceae</taxon>
        <taxon>Prymnesiales</taxon>
        <taxon>Prymnesiaceae</taxon>
        <taxon>Prymnesium</taxon>
    </lineage>
</organism>
<proteinExistence type="predicted"/>
<comment type="caution">
    <text evidence="3">The sequence shown here is derived from an EMBL/GenBank/DDBJ whole genome shotgun (WGS) entry which is preliminary data.</text>
</comment>
<feature type="region of interest" description="Disordered" evidence="1">
    <location>
        <begin position="1043"/>
        <end position="1077"/>
    </location>
</feature>
<dbReference type="SUPFAM" id="SSF50729">
    <property type="entry name" value="PH domain-like"/>
    <property type="match status" value="1"/>
</dbReference>
<feature type="region of interest" description="Disordered" evidence="1">
    <location>
        <begin position="1221"/>
        <end position="1241"/>
    </location>
</feature>
<dbReference type="InterPro" id="IPR001849">
    <property type="entry name" value="PH_domain"/>
</dbReference>